<feature type="compositionally biased region" description="Low complexity" evidence="1">
    <location>
        <begin position="238"/>
        <end position="259"/>
    </location>
</feature>
<evidence type="ECO:0000256" key="1">
    <source>
        <dbReference type="SAM" id="MobiDB-lite"/>
    </source>
</evidence>
<dbReference type="EMBL" id="MU839828">
    <property type="protein sequence ID" value="KAK1759729.1"/>
    <property type="molecule type" value="Genomic_DNA"/>
</dbReference>
<dbReference type="Gene3D" id="3.30.450.30">
    <property type="entry name" value="Dynein light chain 2a, cytoplasmic"/>
    <property type="match status" value="1"/>
</dbReference>
<keyword evidence="3" id="KW-1185">Reference proteome</keyword>
<feature type="compositionally biased region" description="Low complexity" evidence="1">
    <location>
        <begin position="164"/>
        <end position="178"/>
    </location>
</feature>
<organism evidence="2 3">
    <name type="scientific">Echria macrotheca</name>
    <dbReference type="NCBI Taxonomy" id="438768"/>
    <lineage>
        <taxon>Eukaryota</taxon>
        <taxon>Fungi</taxon>
        <taxon>Dikarya</taxon>
        <taxon>Ascomycota</taxon>
        <taxon>Pezizomycotina</taxon>
        <taxon>Sordariomycetes</taxon>
        <taxon>Sordariomycetidae</taxon>
        <taxon>Sordariales</taxon>
        <taxon>Schizotheciaceae</taxon>
        <taxon>Echria</taxon>
    </lineage>
</organism>
<feature type="compositionally biased region" description="Low complexity" evidence="1">
    <location>
        <begin position="212"/>
        <end position="226"/>
    </location>
</feature>
<comment type="caution">
    <text evidence="2">The sequence shown here is derived from an EMBL/GenBank/DDBJ whole genome shotgun (WGS) entry which is preliminary data.</text>
</comment>
<gene>
    <name evidence="2" type="ORF">QBC47DRAFT_398529</name>
</gene>
<sequence>MPPPVPSGMPPPPPLLLTKRVTAFLRANLSDLIHDAVLTTPAGNLLVQASRLPASTLRRQCAVAASLWAYQSSAKNNTIPSSPNGGGSHGSSPATTETSSTADGHPRPGAAVTVQLDSGDIFVIRQLACGMLFICMGSDGQPAATGKGKSKALGQGQGNSIPGAPASQAEDQAAAAAADDNHSIGGSSTAAAPGISGNPPNNSAGLGVSAMSTTTTTQGSSQGGTTNQIGSFSEAESIHSTGGTTSTSQGSIAGTSSSIRTATPGHVVAMRRQVEELARALDKALGALHVPEVGITGHSSGHGLLDRH</sequence>
<dbReference type="Proteomes" id="UP001239445">
    <property type="component" value="Unassembled WGS sequence"/>
</dbReference>
<proteinExistence type="predicted"/>
<accession>A0AAJ0BK36</accession>
<evidence type="ECO:0000313" key="3">
    <source>
        <dbReference type="Proteomes" id="UP001239445"/>
    </source>
</evidence>
<feature type="compositionally biased region" description="Low complexity" evidence="1">
    <location>
        <begin position="90"/>
        <end position="102"/>
    </location>
</feature>
<protein>
    <submittedName>
        <fullName evidence="2">Uncharacterized protein</fullName>
    </submittedName>
</protein>
<evidence type="ECO:0000313" key="2">
    <source>
        <dbReference type="EMBL" id="KAK1759729.1"/>
    </source>
</evidence>
<feature type="region of interest" description="Disordered" evidence="1">
    <location>
        <begin position="76"/>
        <end position="110"/>
    </location>
</feature>
<feature type="region of interest" description="Disordered" evidence="1">
    <location>
        <begin position="144"/>
        <end position="259"/>
    </location>
</feature>
<dbReference type="AlphaFoldDB" id="A0AAJ0BK36"/>
<name>A0AAJ0BK36_9PEZI</name>
<reference evidence="2" key="1">
    <citation type="submission" date="2023-06" db="EMBL/GenBank/DDBJ databases">
        <title>Genome-scale phylogeny and comparative genomics of the fungal order Sordariales.</title>
        <authorList>
            <consortium name="Lawrence Berkeley National Laboratory"/>
            <person name="Hensen N."/>
            <person name="Bonometti L."/>
            <person name="Westerberg I."/>
            <person name="Brannstrom I.O."/>
            <person name="Guillou S."/>
            <person name="Cros-Aarteil S."/>
            <person name="Calhoun S."/>
            <person name="Haridas S."/>
            <person name="Kuo A."/>
            <person name="Mondo S."/>
            <person name="Pangilinan J."/>
            <person name="Riley R."/>
            <person name="Labutti K."/>
            <person name="Andreopoulos B."/>
            <person name="Lipzen A."/>
            <person name="Chen C."/>
            <person name="Yanf M."/>
            <person name="Daum C."/>
            <person name="Ng V."/>
            <person name="Clum A."/>
            <person name="Steindorff A."/>
            <person name="Ohm R."/>
            <person name="Martin F."/>
            <person name="Silar P."/>
            <person name="Natvig D."/>
            <person name="Lalanne C."/>
            <person name="Gautier V."/>
            <person name="Ament-Velasquez S.L."/>
            <person name="Kruys A."/>
            <person name="Hutchinson M.I."/>
            <person name="Powell A.J."/>
            <person name="Barry K."/>
            <person name="Miller A.N."/>
            <person name="Grigoriev I.V."/>
            <person name="Debuchy R."/>
            <person name="Gladieux P."/>
            <person name="Thoren M.H."/>
            <person name="Johannesson H."/>
        </authorList>
    </citation>
    <scope>NUCLEOTIDE SEQUENCE</scope>
    <source>
        <strain evidence="2">PSN4</strain>
    </source>
</reference>